<comment type="caution">
    <text evidence="1">The sequence shown here is derived from an EMBL/GenBank/DDBJ whole genome shotgun (WGS) entry which is preliminary data.</text>
</comment>
<dbReference type="AlphaFoldDB" id="A0A9D4HJE1"/>
<evidence type="ECO:0000313" key="2">
    <source>
        <dbReference type="Proteomes" id="UP000828390"/>
    </source>
</evidence>
<name>A0A9D4HJE1_DREPO</name>
<proteinExistence type="predicted"/>
<organism evidence="1 2">
    <name type="scientific">Dreissena polymorpha</name>
    <name type="common">Zebra mussel</name>
    <name type="synonym">Mytilus polymorpha</name>
    <dbReference type="NCBI Taxonomy" id="45954"/>
    <lineage>
        <taxon>Eukaryota</taxon>
        <taxon>Metazoa</taxon>
        <taxon>Spiralia</taxon>
        <taxon>Lophotrochozoa</taxon>
        <taxon>Mollusca</taxon>
        <taxon>Bivalvia</taxon>
        <taxon>Autobranchia</taxon>
        <taxon>Heteroconchia</taxon>
        <taxon>Euheterodonta</taxon>
        <taxon>Imparidentia</taxon>
        <taxon>Neoheterodontei</taxon>
        <taxon>Myida</taxon>
        <taxon>Dreissenoidea</taxon>
        <taxon>Dreissenidae</taxon>
        <taxon>Dreissena</taxon>
    </lineage>
</organism>
<dbReference type="Proteomes" id="UP000828390">
    <property type="component" value="Unassembled WGS sequence"/>
</dbReference>
<gene>
    <name evidence="1" type="ORF">DPMN_061675</name>
</gene>
<reference evidence="1" key="2">
    <citation type="submission" date="2020-11" db="EMBL/GenBank/DDBJ databases">
        <authorList>
            <person name="McCartney M.A."/>
            <person name="Auch B."/>
            <person name="Kono T."/>
            <person name="Mallez S."/>
            <person name="Becker A."/>
            <person name="Gohl D.M."/>
            <person name="Silverstein K.A.T."/>
            <person name="Koren S."/>
            <person name="Bechman K.B."/>
            <person name="Herman A."/>
            <person name="Abrahante J.E."/>
            <person name="Garbe J."/>
        </authorList>
    </citation>
    <scope>NUCLEOTIDE SEQUENCE</scope>
    <source>
        <strain evidence="1">Duluth1</strain>
        <tissue evidence="1">Whole animal</tissue>
    </source>
</reference>
<protein>
    <submittedName>
        <fullName evidence="1">Uncharacterized protein</fullName>
    </submittedName>
</protein>
<keyword evidence="2" id="KW-1185">Reference proteome</keyword>
<sequence>MLRKEENKCLIEWEPINERSLTALFKSKFHNVTLIQCYAPTNQAEQATIDEFYEQL</sequence>
<reference evidence="1" key="1">
    <citation type="journal article" date="2019" name="bioRxiv">
        <title>The Genome of the Zebra Mussel, Dreissena polymorpha: A Resource for Invasive Species Research.</title>
        <authorList>
            <person name="McCartney M.A."/>
            <person name="Auch B."/>
            <person name="Kono T."/>
            <person name="Mallez S."/>
            <person name="Zhang Y."/>
            <person name="Obille A."/>
            <person name="Becker A."/>
            <person name="Abrahante J.E."/>
            <person name="Garbe J."/>
            <person name="Badalamenti J.P."/>
            <person name="Herman A."/>
            <person name="Mangelson H."/>
            <person name="Liachko I."/>
            <person name="Sullivan S."/>
            <person name="Sone E.D."/>
            <person name="Koren S."/>
            <person name="Silverstein K.A.T."/>
            <person name="Beckman K.B."/>
            <person name="Gohl D.M."/>
        </authorList>
    </citation>
    <scope>NUCLEOTIDE SEQUENCE</scope>
    <source>
        <strain evidence="1">Duluth1</strain>
        <tissue evidence="1">Whole animal</tissue>
    </source>
</reference>
<accession>A0A9D4HJE1</accession>
<dbReference type="EMBL" id="JAIWYP010000013">
    <property type="protein sequence ID" value="KAH3718851.1"/>
    <property type="molecule type" value="Genomic_DNA"/>
</dbReference>
<evidence type="ECO:0000313" key="1">
    <source>
        <dbReference type="EMBL" id="KAH3718851.1"/>
    </source>
</evidence>